<dbReference type="SMART" id="SM00465">
    <property type="entry name" value="GIYc"/>
    <property type="match status" value="1"/>
</dbReference>
<dbReference type="EMBL" id="JABSWW010000001">
    <property type="protein sequence ID" value="NRT88882.1"/>
    <property type="molecule type" value="Genomic_DNA"/>
</dbReference>
<evidence type="ECO:0000313" key="3">
    <source>
        <dbReference type="Proteomes" id="UP001193748"/>
    </source>
</evidence>
<evidence type="ECO:0000259" key="1">
    <source>
        <dbReference type="PROSITE" id="PS50164"/>
    </source>
</evidence>
<proteinExistence type="predicted"/>
<gene>
    <name evidence="2" type="ORF">B0H41_002561</name>
</gene>
<dbReference type="AlphaFoldDB" id="A0AAX0B127"/>
<organism evidence="2 3">
    <name type="scientific">Clostridium beijerinckii</name>
    <name type="common">Clostridium MP</name>
    <dbReference type="NCBI Taxonomy" id="1520"/>
    <lineage>
        <taxon>Bacteria</taxon>
        <taxon>Bacillati</taxon>
        <taxon>Bacillota</taxon>
        <taxon>Clostridia</taxon>
        <taxon>Eubacteriales</taxon>
        <taxon>Clostridiaceae</taxon>
        <taxon>Clostridium</taxon>
    </lineage>
</organism>
<sequence length="200" mass="24597">MEDRKEVIEMELTIEQKQKRNNYSREYYKEHKEEMNAYSKEYYKNNREYYRNYYKNYRVLHKEHMAETQKKWREFNDKRDTVYMFINDLGENIYVGSTTYKGTRLVNHLTGNSNLKLTAEELVSDYNLVGILYKEFTEYNLSREDLYLIENFYLEKQGSILNKKPIVIHEENLTRSKEELIDIAEKVEYKEFDKLERYLD</sequence>
<dbReference type="PROSITE" id="PS50164">
    <property type="entry name" value="GIY_YIG"/>
    <property type="match status" value="1"/>
</dbReference>
<reference evidence="2" key="2">
    <citation type="journal article" date="2022" name="Nat. Biotechnol.">
        <title>Carbon-negative production of acetone and isopropanol by gas fermentation at industrial pilot scale.</title>
        <authorList>
            <person name="Liew F.E."/>
            <person name="Nogle R."/>
            <person name="Abdalla T."/>
            <person name="Rasor B.J."/>
            <person name="Canter C."/>
            <person name="Jensen R.O."/>
            <person name="Wang L."/>
            <person name="Strutz J."/>
            <person name="Chirania P."/>
            <person name="De Tissera S."/>
            <person name="Mueller A.P."/>
            <person name="Ruan Z."/>
            <person name="Gao A."/>
            <person name="Tran L."/>
            <person name="Engle N.L."/>
            <person name="Bromley J.C."/>
            <person name="Daniell J."/>
            <person name="Conrado R."/>
            <person name="Tschaplinski T.J."/>
            <person name="Giannone R.J."/>
            <person name="Hettich R.L."/>
            <person name="Karim A.S."/>
            <person name="Simpson S.D."/>
            <person name="Brown S.D."/>
            <person name="Leang C."/>
            <person name="Jewett M.C."/>
            <person name="Kopke M."/>
        </authorList>
    </citation>
    <scope>NUCLEOTIDE SEQUENCE</scope>
    <source>
        <strain evidence="2">DJ080</strain>
    </source>
</reference>
<comment type="caution">
    <text evidence="2">The sequence shown here is derived from an EMBL/GenBank/DDBJ whole genome shotgun (WGS) entry which is preliminary data.</text>
</comment>
<accession>A0AAX0B127</accession>
<dbReference type="Proteomes" id="UP001193748">
    <property type="component" value="Unassembled WGS sequence"/>
</dbReference>
<dbReference type="SUPFAM" id="SSF82771">
    <property type="entry name" value="GIY-YIG endonuclease"/>
    <property type="match status" value="1"/>
</dbReference>
<feature type="domain" description="GIY-YIG" evidence="1">
    <location>
        <begin position="78"/>
        <end position="163"/>
    </location>
</feature>
<protein>
    <recommendedName>
        <fullName evidence="1">GIY-YIG domain-containing protein</fullName>
    </recommendedName>
</protein>
<dbReference type="InterPro" id="IPR000305">
    <property type="entry name" value="GIY-YIG_endonuc"/>
</dbReference>
<dbReference type="InterPro" id="IPR035901">
    <property type="entry name" value="GIY-YIG_endonuc_sf"/>
</dbReference>
<name>A0AAX0B127_CLOBE</name>
<evidence type="ECO:0000313" key="2">
    <source>
        <dbReference type="EMBL" id="NRT88882.1"/>
    </source>
</evidence>
<reference evidence="2" key="1">
    <citation type="submission" date="2020-05" db="EMBL/GenBank/DDBJ databases">
        <authorList>
            <person name="Brown S."/>
            <person name="Huntemann M."/>
            <person name="Clum A."/>
            <person name="Spunde A."/>
            <person name="Palaniappan K."/>
            <person name="Ritter S."/>
            <person name="Mikhailova N."/>
            <person name="Chen I.-M."/>
            <person name="Stamatis D."/>
            <person name="Reddy T."/>
            <person name="O'Malley R."/>
            <person name="Daum C."/>
            <person name="Shapiro N."/>
            <person name="Ivanova N."/>
            <person name="Kyrpides N."/>
            <person name="Woyke T."/>
        </authorList>
    </citation>
    <scope>NUCLEOTIDE SEQUENCE</scope>
    <source>
        <strain evidence="2">DJ080</strain>
    </source>
</reference>
<dbReference type="RefSeq" id="WP_173711008.1">
    <property type="nucleotide sequence ID" value="NZ_JABSWW010000001.1"/>
</dbReference>